<evidence type="ECO:0000313" key="3">
    <source>
        <dbReference type="Proteomes" id="UP000530660"/>
    </source>
</evidence>
<comment type="caution">
    <text evidence="2">The sequence shown here is derived from an EMBL/GenBank/DDBJ whole genome shotgun (WGS) entry which is preliminary data.</text>
</comment>
<proteinExistence type="predicted"/>
<organism evidence="2 3">
    <name type="scientific">Cyanidiococcus yangmingshanensis</name>
    <dbReference type="NCBI Taxonomy" id="2690220"/>
    <lineage>
        <taxon>Eukaryota</taxon>
        <taxon>Rhodophyta</taxon>
        <taxon>Bangiophyceae</taxon>
        <taxon>Cyanidiales</taxon>
        <taxon>Cyanidiaceae</taxon>
        <taxon>Cyanidiococcus</taxon>
    </lineage>
</organism>
<protein>
    <submittedName>
        <fullName evidence="2">Uncharacterized protein</fullName>
    </submittedName>
</protein>
<evidence type="ECO:0000256" key="1">
    <source>
        <dbReference type="SAM" id="SignalP"/>
    </source>
</evidence>
<keyword evidence="3" id="KW-1185">Reference proteome</keyword>
<name>A0A7J7ID80_9RHOD</name>
<sequence length="231" mass="25227">MYFRSCFLFLMLCFISCAYGARGLEIELQHVSFPEDLRQAVPSYPSGNFPAPSPLLPHPPVYNESDTATVMLTGTQIQNSDNPVHNDFSVGGEITLSSGIQYATVFPNNAPGRYIVMNATELLSNISFAYFVYYKHPLAQYASMNPPQNNAVASFYPTGANYPNFTTGSVLMKQVNAMPAAHHSIYVSFNVYDPQNTSRQPNIPNSLLEFGVLSILNVPCAGAGIHCGTGH</sequence>
<feature type="signal peptide" evidence="1">
    <location>
        <begin position="1"/>
        <end position="20"/>
    </location>
</feature>
<dbReference type="EMBL" id="VWRR01000018">
    <property type="protein sequence ID" value="KAF6000644.1"/>
    <property type="molecule type" value="Genomic_DNA"/>
</dbReference>
<evidence type="ECO:0000313" key="2">
    <source>
        <dbReference type="EMBL" id="KAF6000644.1"/>
    </source>
</evidence>
<feature type="chain" id="PRO_5029540002" evidence="1">
    <location>
        <begin position="21"/>
        <end position="231"/>
    </location>
</feature>
<accession>A0A7J7ID80</accession>
<dbReference type="Proteomes" id="UP000530660">
    <property type="component" value="Unassembled WGS sequence"/>
</dbReference>
<gene>
    <name evidence="2" type="ORF">F1559_000471</name>
</gene>
<keyword evidence="1" id="KW-0732">Signal</keyword>
<dbReference type="AlphaFoldDB" id="A0A7J7ID80"/>
<reference evidence="2 3" key="1">
    <citation type="journal article" date="2020" name="J. Phycol.">
        <title>Comparative genome analysis reveals Cyanidiococcus gen. nov., a new extremophilic red algal genus sister to Cyanidioschyzon (Cyanidioschyzonaceae, Rhodophyta).</title>
        <authorList>
            <person name="Liu S.-L."/>
            <person name="Chiang Y.-R."/>
            <person name="Yoon H.S."/>
            <person name="Fu H.-Y."/>
        </authorList>
    </citation>
    <scope>NUCLEOTIDE SEQUENCE [LARGE SCALE GENOMIC DNA]</scope>
    <source>
        <strain evidence="2 3">THAL066</strain>
    </source>
</reference>